<dbReference type="Proteomes" id="UP001141629">
    <property type="component" value="Unassembled WGS sequence"/>
</dbReference>
<gene>
    <name evidence="1" type="ORF">H7K45_06580</name>
</gene>
<protein>
    <submittedName>
        <fullName evidence="1">Uncharacterized protein</fullName>
    </submittedName>
</protein>
<accession>A0A9X3BS43</accession>
<evidence type="ECO:0000313" key="2">
    <source>
        <dbReference type="Proteomes" id="UP001141629"/>
    </source>
</evidence>
<reference evidence="1" key="2">
    <citation type="journal article" date="2022" name="BMC Genomics">
        <title>Comparative genome analysis of mycobacteria focusing on tRNA and non-coding RNA.</title>
        <authorList>
            <person name="Behra P.R.K."/>
            <person name="Pettersson B.M.F."/>
            <person name="Ramesh M."/>
            <person name="Das S."/>
            <person name="Dasgupta S."/>
            <person name="Kirsebom L.A."/>
        </authorList>
    </citation>
    <scope>NUCLEOTIDE SEQUENCE</scope>
    <source>
        <strain evidence="1">DSM 44838</strain>
    </source>
</reference>
<sequence>MMEPESFGEGGVMTAPELLVESGVASVRRLGRFDATASCSCGWSGRRRVLTAAAEQDAWAHAMRDRCEVSTPLVLTW</sequence>
<reference evidence="1" key="1">
    <citation type="submission" date="2020-07" db="EMBL/GenBank/DDBJ databases">
        <authorList>
            <person name="Pettersson B.M.F."/>
            <person name="Behra P.R.K."/>
            <person name="Ramesh M."/>
            <person name="Das S."/>
            <person name="Dasgupta S."/>
            <person name="Kirsebom L.A."/>
        </authorList>
    </citation>
    <scope>NUCLEOTIDE SEQUENCE</scope>
    <source>
        <strain evidence="1">DSM 44838</strain>
    </source>
</reference>
<evidence type="ECO:0000313" key="1">
    <source>
        <dbReference type="EMBL" id="MCV7420199.1"/>
    </source>
</evidence>
<proteinExistence type="predicted"/>
<dbReference type="EMBL" id="JACKVK010000004">
    <property type="protein sequence ID" value="MCV7420199.1"/>
    <property type="molecule type" value="Genomic_DNA"/>
</dbReference>
<organism evidence="1 2">
    <name type="scientific">Mycobacterium yunnanensis</name>
    <dbReference type="NCBI Taxonomy" id="368477"/>
    <lineage>
        <taxon>Bacteria</taxon>
        <taxon>Bacillati</taxon>
        <taxon>Actinomycetota</taxon>
        <taxon>Actinomycetes</taxon>
        <taxon>Mycobacteriales</taxon>
        <taxon>Mycobacteriaceae</taxon>
        <taxon>Mycobacterium</taxon>
    </lineage>
</organism>
<comment type="caution">
    <text evidence="1">The sequence shown here is derived from an EMBL/GenBank/DDBJ whole genome shotgun (WGS) entry which is preliminary data.</text>
</comment>
<keyword evidence="2" id="KW-1185">Reference proteome</keyword>
<dbReference type="AlphaFoldDB" id="A0A9X3BS43"/>
<name>A0A9X3BS43_9MYCO</name>